<dbReference type="Proteomes" id="UP000598775">
    <property type="component" value="Unassembled WGS sequence"/>
</dbReference>
<organism evidence="3 4">
    <name type="scientific">Subtercola lobariae</name>
    <dbReference type="NCBI Taxonomy" id="1588641"/>
    <lineage>
        <taxon>Bacteria</taxon>
        <taxon>Bacillati</taxon>
        <taxon>Actinomycetota</taxon>
        <taxon>Actinomycetes</taxon>
        <taxon>Micrococcales</taxon>
        <taxon>Microbacteriaceae</taxon>
        <taxon>Subtercola</taxon>
    </lineage>
</organism>
<dbReference type="AlphaFoldDB" id="A0A917B3S1"/>
<dbReference type="RefSeq" id="WP_188674563.1">
    <property type="nucleotide sequence ID" value="NZ_BMGP01000002.1"/>
</dbReference>
<accession>A0A917B3S1</accession>
<dbReference type="InterPro" id="IPR036165">
    <property type="entry name" value="YefM-like_sf"/>
</dbReference>
<dbReference type="PANTHER" id="PTHR33713:SF10">
    <property type="entry name" value="ANTITOXIN YAFN"/>
    <property type="match status" value="1"/>
</dbReference>
<evidence type="ECO:0000256" key="2">
    <source>
        <dbReference type="RuleBase" id="RU362080"/>
    </source>
</evidence>
<gene>
    <name evidence="3" type="primary">relf</name>
    <name evidence="3" type="ORF">GCM10011399_09280</name>
</gene>
<dbReference type="PANTHER" id="PTHR33713">
    <property type="entry name" value="ANTITOXIN YAFN-RELATED"/>
    <property type="match status" value="1"/>
</dbReference>
<evidence type="ECO:0000256" key="1">
    <source>
        <dbReference type="ARBA" id="ARBA00009981"/>
    </source>
</evidence>
<comment type="similarity">
    <text evidence="1 2">Belongs to the phD/YefM antitoxin family.</text>
</comment>
<dbReference type="InterPro" id="IPR006442">
    <property type="entry name" value="Antitoxin_Phd/YefM"/>
</dbReference>
<keyword evidence="4" id="KW-1185">Reference proteome</keyword>
<protein>
    <recommendedName>
        <fullName evidence="2">Antitoxin</fullName>
    </recommendedName>
</protein>
<evidence type="ECO:0000313" key="4">
    <source>
        <dbReference type="Proteomes" id="UP000598775"/>
    </source>
</evidence>
<dbReference type="SUPFAM" id="SSF143120">
    <property type="entry name" value="YefM-like"/>
    <property type="match status" value="1"/>
</dbReference>
<proteinExistence type="inferred from homology"/>
<reference evidence="3 4" key="1">
    <citation type="journal article" date="2014" name="Int. J. Syst. Evol. Microbiol.">
        <title>Complete genome sequence of Corynebacterium casei LMG S-19264T (=DSM 44701T), isolated from a smear-ripened cheese.</title>
        <authorList>
            <consortium name="US DOE Joint Genome Institute (JGI-PGF)"/>
            <person name="Walter F."/>
            <person name="Albersmeier A."/>
            <person name="Kalinowski J."/>
            <person name="Ruckert C."/>
        </authorList>
    </citation>
    <scope>NUCLEOTIDE SEQUENCE [LARGE SCALE GENOMIC DNA]</scope>
    <source>
        <strain evidence="3 4">CGMCC 1.12976</strain>
    </source>
</reference>
<dbReference type="EMBL" id="BMGP01000002">
    <property type="protein sequence ID" value="GGF17698.1"/>
    <property type="molecule type" value="Genomic_DNA"/>
</dbReference>
<sequence length="94" mass="10339">MQTLPISTVKSKLSELVDTAENTHEEYAITVNGAPVAMLVGMSEWESLHEQIFWLSQPDIVDDVARARAEIAAGSGLNEEEIRARFGAPKRTGR</sequence>
<dbReference type="Gene3D" id="3.40.1620.10">
    <property type="entry name" value="YefM-like domain"/>
    <property type="match status" value="1"/>
</dbReference>
<comment type="caution">
    <text evidence="3">The sequence shown here is derived from an EMBL/GenBank/DDBJ whole genome shotgun (WGS) entry which is preliminary data.</text>
</comment>
<dbReference type="NCBIfam" id="TIGR01552">
    <property type="entry name" value="phd_fam"/>
    <property type="match status" value="1"/>
</dbReference>
<comment type="function">
    <text evidence="2">Antitoxin component of a type II toxin-antitoxin (TA) system.</text>
</comment>
<dbReference type="Pfam" id="PF02604">
    <property type="entry name" value="PhdYeFM_antitox"/>
    <property type="match status" value="1"/>
</dbReference>
<dbReference type="InterPro" id="IPR051405">
    <property type="entry name" value="phD/YefM_antitoxin"/>
</dbReference>
<name>A0A917B3S1_9MICO</name>
<evidence type="ECO:0000313" key="3">
    <source>
        <dbReference type="EMBL" id="GGF17698.1"/>
    </source>
</evidence>
<dbReference type="Gene3D" id="1.10.1220.170">
    <property type="match status" value="1"/>
</dbReference>